<dbReference type="OMA" id="YENMAEW"/>
<keyword evidence="2" id="KW-0472">Membrane</keyword>
<dbReference type="KEGG" id="ota:OT_ostta18g00770"/>
<evidence type="ECO:0000256" key="1">
    <source>
        <dbReference type="SAM" id="MobiDB-lite"/>
    </source>
</evidence>
<evidence type="ECO:0000256" key="2">
    <source>
        <dbReference type="SAM" id="Phobius"/>
    </source>
</evidence>
<gene>
    <name evidence="4" type="ORF">BE221DRAFT_77559</name>
    <name evidence="3" type="ORF">OT_ostta18g00770</name>
</gene>
<dbReference type="OrthoDB" id="2016729at2759"/>
<accession>Q00SS6</accession>
<dbReference type="PANTHER" id="PTHR36347">
    <property type="entry name" value="EXPRESSED PROTEIN"/>
    <property type="match status" value="1"/>
</dbReference>
<keyword evidence="5" id="KW-1185">Reference proteome</keyword>
<accession>A0A1Y5I6K9</accession>
<accession>A0A454XXY0</accession>
<keyword evidence="2" id="KW-1133">Transmembrane helix</keyword>
<dbReference type="EMBL" id="CAID01000018">
    <property type="protein sequence ID" value="CAL58538.1"/>
    <property type="molecule type" value="Genomic_DNA"/>
</dbReference>
<reference evidence="3" key="2">
    <citation type="journal article" date="2014" name="BMC Genomics">
        <title>An improved genome of the model marine alga Ostreococcus tauri unfolds by assessing Illumina de novo assemblies.</title>
        <authorList>
            <person name="Blanc-Mathieu R."/>
            <person name="Verhelst B."/>
            <person name="Derelle E."/>
            <person name="Rombauts S."/>
            <person name="Bouget F.Y."/>
            <person name="Carre I."/>
            <person name="Chateau A."/>
            <person name="Eyre-Walker A."/>
            <person name="Grimsley N."/>
            <person name="Moreau H."/>
            <person name="Piegu B."/>
            <person name="Rivals E."/>
            <person name="Schackwitz W."/>
            <person name="Van de Peer Y."/>
            <person name="Piganeau G."/>
        </authorList>
    </citation>
    <scope>NUCLEOTIDE SEQUENCE</scope>
    <source>
        <strain evidence="3">RCC4221</strain>
    </source>
</reference>
<organism evidence="3 5">
    <name type="scientific">Ostreococcus tauri</name>
    <name type="common">Marine green alga</name>
    <dbReference type="NCBI Taxonomy" id="70448"/>
    <lineage>
        <taxon>Eukaryota</taxon>
        <taxon>Viridiplantae</taxon>
        <taxon>Chlorophyta</taxon>
        <taxon>Mamiellophyceae</taxon>
        <taxon>Mamiellales</taxon>
        <taxon>Bathycoccaceae</taxon>
        <taxon>Ostreococcus</taxon>
    </lineage>
</organism>
<reference evidence="4" key="3">
    <citation type="submission" date="2017-04" db="EMBL/GenBank/DDBJ databases">
        <title>Population genomics of picophytoplankton unveils novel chromosome hypervariability.</title>
        <authorList>
            <consortium name="DOE Joint Genome Institute"/>
            <person name="Blanc-Mathieu R."/>
            <person name="Krasovec M."/>
            <person name="Hebrard M."/>
            <person name="Yau S."/>
            <person name="Desgranges E."/>
            <person name="Martin J."/>
            <person name="Schackwitz W."/>
            <person name="Kuo A."/>
            <person name="Salin G."/>
            <person name="Donnadieu C."/>
            <person name="Desdevises Y."/>
            <person name="Sanchez-Ferandin S."/>
            <person name="Moreau H."/>
            <person name="Rivals E."/>
            <person name="Grigoriev I.V."/>
            <person name="Grimsley N."/>
            <person name="Eyre-Walker A."/>
            <person name="Piganeau G."/>
        </authorList>
    </citation>
    <scope>NUCLEOTIDE SEQUENCE [LARGE SCALE GENOMIC DNA]</scope>
    <source>
        <strain evidence="4">RCC 1115</strain>
    </source>
</reference>
<name>Q00SS6_OSTTA</name>
<evidence type="ECO:0000313" key="3">
    <source>
        <dbReference type="EMBL" id="CAL58538.1"/>
    </source>
</evidence>
<reference evidence="3 5" key="1">
    <citation type="journal article" date="2006" name="Proc. Natl. Acad. Sci. U.S.A.">
        <title>Genome analysis of the smallest free-living eukaryote Ostreococcus tauri unveils many unique features.</title>
        <authorList>
            <person name="Derelle E."/>
            <person name="Ferraz C."/>
            <person name="Rombauts S."/>
            <person name="Rouze P."/>
            <person name="Worden A.Z."/>
            <person name="Robbens S."/>
            <person name="Partensky F."/>
            <person name="Degroeve S."/>
            <person name="Echeynie S."/>
            <person name="Cooke R."/>
            <person name="Saeys Y."/>
            <person name="Wuyts J."/>
            <person name="Jabbari K."/>
            <person name="Bowler C."/>
            <person name="Panaud O."/>
            <person name="Piegu B."/>
            <person name="Ball S.G."/>
            <person name="Ral J.-P."/>
            <person name="Bouget F.-Y."/>
            <person name="Piganeau G."/>
            <person name="De Baets B."/>
            <person name="Picard A."/>
            <person name="Delseny M."/>
            <person name="Demaille J."/>
            <person name="Van de Peer Y."/>
            <person name="Moreau H."/>
        </authorList>
    </citation>
    <scope>NUCLEOTIDE SEQUENCE [LARGE SCALE GENOMIC DNA]</scope>
    <source>
        <strain evidence="3 5">OTTH0595</strain>
    </source>
</reference>
<keyword evidence="2" id="KW-0812">Transmembrane</keyword>
<dbReference type="InParanoid" id="Q00SS6"/>
<evidence type="ECO:0000313" key="4">
    <source>
        <dbReference type="EMBL" id="OUS45178.1"/>
    </source>
</evidence>
<evidence type="ECO:0000313" key="5">
    <source>
        <dbReference type="Proteomes" id="UP000009170"/>
    </source>
</evidence>
<dbReference type="RefSeq" id="XP_003084122.1">
    <property type="nucleotide sequence ID" value="XM_003084074.1"/>
</dbReference>
<dbReference type="AlphaFoldDB" id="Q00SS6"/>
<dbReference type="GeneID" id="9838290"/>
<feature type="transmembrane region" description="Helical" evidence="2">
    <location>
        <begin position="133"/>
        <end position="158"/>
    </location>
</feature>
<dbReference type="GO" id="GO:0009507">
    <property type="term" value="C:chloroplast"/>
    <property type="evidence" value="ECO:0007669"/>
    <property type="project" value="TreeGrafter"/>
</dbReference>
<dbReference type="EMBL" id="KZ155791">
    <property type="protein sequence ID" value="OUS45178.1"/>
    <property type="molecule type" value="Genomic_DNA"/>
</dbReference>
<protein>
    <submittedName>
        <fullName evidence="3">Unnamed product</fullName>
    </submittedName>
</protein>
<proteinExistence type="predicted"/>
<dbReference type="PANTHER" id="PTHR36347:SF1">
    <property type="entry name" value="EXPRESSED PROTEIN"/>
    <property type="match status" value="1"/>
</dbReference>
<dbReference type="Proteomes" id="UP000195557">
    <property type="component" value="Unassembled WGS sequence"/>
</dbReference>
<feature type="region of interest" description="Disordered" evidence="1">
    <location>
        <begin position="52"/>
        <end position="75"/>
    </location>
</feature>
<dbReference type="Proteomes" id="UP000009170">
    <property type="component" value="Unassembled WGS sequence"/>
</dbReference>
<sequence>MTIALAQNSLALRSGAADASKSVQRSIKRRVVVVRASRDDQESIEAIEQRLKQRRNQPTPSGVRNDASARAGTNPALGYLDNAARRDRVKPGANGQLAAWESDPAAWDERNVGERAWIIWTGEKGWMYWMNQASLYGAGGLAFFWVAFRFVGPAIGLYKLN</sequence>